<accession>A0A837DUK7</accession>
<dbReference type="PANTHER" id="PTHR42850">
    <property type="entry name" value="METALLOPHOSPHOESTERASE"/>
    <property type="match status" value="1"/>
</dbReference>
<dbReference type="GO" id="GO:0005737">
    <property type="term" value="C:cytoplasm"/>
    <property type="evidence" value="ECO:0007669"/>
    <property type="project" value="TreeGrafter"/>
</dbReference>
<proteinExistence type="inferred from homology"/>
<dbReference type="Proteomes" id="UP000031011">
    <property type="component" value="Unassembled WGS sequence"/>
</dbReference>
<reference evidence="3 4" key="1">
    <citation type="journal article" date="2015" name="BMC Microbiol.">
        <title>Lactobacillus ruminis strains cluster according to their mammalian gut source.</title>
        <authorList>
            <person name="O' Donnell M.M."/>
            <person name="Harris H.M."/>
            <person name="Lynch D.B."/>
            <person name="Ross R.P."/>
            <person name="O'Toole P.W."/>
        </authorList>
    </citation>
    <scope>NUCLEOTIDE SEQUENCE [LARGE SCALE GENOMIC DNA]</scope>
    <source>
        <strain evidence="3 4">DPC 6832</strain>
    </source>
</reference>
<dbReference type="InterPro" id="IPR029052">
    <property type="entry name" value="Metallo-depent_PP-like"/>
</dbReference>
<dbReference type="PANTHER" id="PTHR42850:SF2">
    <property type="entry name" value="BLL5683 PROTEIN"/>
    <property type="match status" value="1"/>
</dbReference>
<dbReference type="Gene3D" id="3.60.21.10">
    <property type="match status" value="1"/>
</dbReference>
<name>A0A837DUK7_9LACO</name>
<evidence type="ECO:0000313" key="3">
    <source>
        <dbReference type="EMBL" id="KIC04120.1"/>
    </source>
</evidence>
<comment type="caution">
    <text evidence="3">The sequence shown here is derived from an EMBL/GenBank/DDBJ whole genome shotgun (WGS) entry which is preliminary data.</text>
</comment>
<dbReference type="GO" id="GO:0016791">
    <property type="term" value="F:phosphatase activity"/>
    <property type="evidence" value="ECO:0007669"/>
    <property type="project" value="TreeGrafter"/>
</dbReference>
<organism evidence="3 4">
    <name type="scientific">Ligilactobacillus ruminis DPC 6832</name>
    <dbReference type="NCBI Taxonomy" id="1402208"/>
    <lineage>
        <taxon>Bacteria</taxon>
        <taxon>Bacillati</taxon>
        <taxon>Bacillota</taxon>
        <taxon>Bacilli</taxon>
        <taxon>Lactobacillales</taxon>
        <taxon>Lactobacillaceae</taxon>
        <taxon>Ligilactobacillus</taxon>
    </lineage>
</organism>
<gene>
    <name evidence="3" type="ORF">LRN_0844</name>
</gene>
<evidence type="ECO:0000259" key="2">
    <source>
        <dbReference type="Pfam" id="PF12850"/>
    </source>
</evidence>
<dbReference type="AlphaFoldDB" id="A0A837DUK7"/>
<comment type="similarity">
    <text evidence="1">Belongs to the metallophosphoesterase superfamily. YfcE family.</text>
</comment>
<dbReference type="InterPro" id="IPR024654">
    <property type="entry name" value="Calcineurin-like_PHP_lpxH"/>
</dbReference>
<dbReference type="SUPFAM" id="SSF56300">
    <property type="entry name" value="Metallo-dependent phosphatases"/>
    <property type="match status" value="1"/>
</dbReference>
<sequence>MKSCLLVIQKYGRNKQQGVEDFDCFKSFSSEVLLALVKIVYTVIKHIDQGGPFFYGKSSMYRKIALISDIHGNMTAFQSVCDDLKKQKINEVWFLGDMFSPGPGALEQWKLFKSLEPSICVRGNWDDLLVNGYKGRLSLEKPSRVFFSRLAEFIGMQLGSAIIDEIEHWPLHQLIDVNNLRFSCAHNLPFHNFGQKLYPTSSQTTFDEVLKDTKADVALYAHVHHPLMRYTTSEQLVINPGSVGEPFCDWPGLHDDLRAEYCILECDEQGMPQVSFRKVSYDRQQEIKRAEKAGLPYLDLYSDQLYSGIVHTHDHDLLEKINEERGYLKDVLKYIEKMK</sequence>
<evidence type="ECO:0000256" key="1">
    <source>
        <dbReference type="ARBA" id="ARBA00008950"/>
    </source>
</evidence>
<feature type="domain" description="Calcineurin-like phosphoesterase" evidence="2">
    <location>
        <begin position="63"/>
        <end position="268"/>
    </location>
</feature>
<dbReference type="Pfam" id="PF12850">
    <property type="entry name" value="Metallophos_2"/>
    <property type="match status" value="1"/>
</dbReference>
<dbReference type="EMBL" id="AWYA01000128">
    <property type="protein sequence ID" value="KIC04120.1"/>
    <property type="molecule type" value="Genomic_DNA"/>
</dbReference>
<protein>
    <submittedName>
        <fullName evidence="3">Metallophosphoesterase</fullName>
    </submittedName>
</protein>
<evidence type="ECO:0000313" key="4">
    <source>
        <dbReference type="Proteomes" id="UP000031011"/>
    </source>
</evidence>
<dbReference type="InterPro" id="IPR050126">
    <property type="entry name" value="Ap4A_hydrolase"/>
</dbReference>